<dbReference type="Pfam" id="PF05065">
    <property type="entry name" value="Phage_capsid"/>
    <property type="match status" value="1"/>
</dbReference>
<protein>
    <recommendedName>
        <fullName evidence="2">Phage capsid-like C-terminal domain-containing protein</fullName>
    </recommendedName>
</protein>
<dbReference type="InterPro" id="IPR054612">
    <property type="entry name" value="Phage_capsid-like_C"/>
</dbReference>
<dbReference type="EMBL" id="BMDT01000001">
    <property type="protein sequence ID" value="GGI64738.1"/>
    <property type="molecule type" value="Genomic_DNA"/>
</dbReference>
<comment type="caution">
    <text evidence="3">The sequence shown here is derived from an EMBL/GenBank/DDBJ whole genome shotgun (WGS) entry which is preliminary data.</text>
</comment>
<evidence type="ECO:0000256" key="1">
    <source>
        <dbReference type="ARBA" id="ARBA00004328"/>
    </source>
</evidence>
<evidence type="ECO:0000313" key="4">
    <source>
        <dbReference type="Proteomes" id="UP000622610"/>
    </source>
</evidence>
<evidence type="ECO:0000259" key="2">
    <source>
        <dbReference type="Pfam" id="PF05065"/>
    </source>
</evidence>
<proteinExistence type="predicted"/>
<dbReference type="InterPro" id="IPR024455">
    <property type="entry name" value="Phage_capsid"/>
</dbReference>
<evidence type="ECO:0000313" key="3">
    <source>
        <dbReference type="EMBL" id="GGI64738.1"/>
    </source>
</evidence>
<comment type="subcellular location">
    <subcellularLocation>
        <location evidence="1">Virion</location>
    </subcellularLocation>
</comment>
<keyword evidence="4" id="KW-1185">Reference proteome</keyword>
<name>A0A917JDA0_9ENTE</name>
<dbReference type="NCBIfam" id="TIGR01554">
    <property type="entry name" value="major_cap_HK97"/>
    <property type="match status" value="1"/>
</dbReference>
<reference evidence="3" key="1">
    <citation type="journal article" date="2014" name="Int. J. Syst. Evol. Microbiol.">
        <title>Complete genome sequence of Corynebacterium casei LMG S-19264T (=DSM 44701T), isolated from a smear-ripened cheese.</title>
        <authorList>
            <consortium name="US DOE Joint Genome Institute (JGI-PGF)"/>
            <person name="Walter F."/>
            <person name="Albersmeier A."/>
            <person name="Kalinowski J."/>
            <person name="Ruckert C."/>
        </authorList>
    </citation>
    <scope>NUCLEOTIDE SEQUENCE</scope>
    <source>
        <strain evidence="3">CCM 8433</strain>
    </source>
</reference>
<dbReference type="AlphaFoldDB" id="A0A917JDA0"/>
<sequence length="375" mass="41298">MAIKLSSNFTEVKQQWIDSVQNGEPVERQGELYSEMLDIMMEEAKQAGAQGAESFAGQTTLDGKLNASQRKFFNEINKEVGYKDEQLLPQETQDNIFDDMVSEHPLLAKIGLRNAGLRLKFLKAETTGVAVWGKIFGEIKGQLEATFNDDEAIQNKLTCFVVIPKDLEDFGPGWIERFVRLQIQEAFSVALELAFLTGDGQDKPIGLDRDINNGSTSGSATTYPRKTAEGVLTFADPKTTVKEITGVYKYHSVKENGKPLSVAGKVVMVVNPGDAWDVKTQYTHLNANGVYVTALPYNLDIVESVAQPKGEVLTFVTGRYDAWIGGGTKVNKFDQTLALEDMELYVAKTFAHGRAKDIKATAVWTLTIPVGELGN</sequence>
<reference evidence="3" key="2">
    <citation type="submission" date="2020-09" db="EMBL/GenBank/DDBJ databases">
        <authorList>
            <person name="Sun Q."/>
            <person name="Sedlacek I."/>
        </authorList>
    </citation>
    <scope>NUCLEOTIDE SEQUENCE</scope>
    <source>
        <strain evidence="3">CCM 8433</strain>
    </source>
</reference>
<accession>A0A917JDA0</accession>
<organism evidence="3 4">
    <name type="scientific">Enterococcus alcedinis</name>
    <dbReference type="NCBI Taxonomy" id="1274384"/>
    <lineage>
        <taxon>Bacteria</taxon>
        <taxon>Bacillati</taxon>
        <taxon>Bacillota</taxon>
        <taxon>Bacilli</taxon>
        <taxon>Lactobacillales</taxon>
        <taxon>Enterococcaceae</taxon>
        <taxon>Enterococcus</taxon>
    </lineage>
</organism>
<feature type="domain" description="Phage capsid-like C-terminal" evidence="2">
    <location>
        <begin position="87"/>
        <end position="279"/>
    </location>
</feature>
<dbReference type="RefSeq" id="WP_188366571.1">
    <property type="nucleotide sequence ID" value="NZ_BMDT01000001.1"/>
</dbReference>
<dbReference type="Proteomes" id="UP000622610">
    <property type="component" value="Unassembled WGS sequence"/>
</dbReference>
<gene>
    <name evidence="3" type="ORF">GCM10011482_03920</name>
</gene>
<dbReference type="SUPFAM" id="SSF56563">
    <property type="entry name" value="Major capsid protein gp5"/>
    <property type="match status" value="1"/>
</dbReference>